<reference evidence="8" key="1">
    <citation type="submission" date="2020-11" db="EMBL/GenBank/DDBJ databases">
        <authorList>
            <consortium name="DOE Joint Genome Institute"/>
            <person name="Ahrendt S."/>
            <person name="Riley R."/>
            <person name="Andreopoulos W."/>
            <person name="LaButti K."/>
            <person name="Pangilinan J."/>
            <person name="Ruiz-duenas F.J."/>
            <person name="Barrasa J.M."/>
            <person name="Sanchez-Garcia M."/>
            <person name="Camarero S."/>
            <person name="Miyauchi S."/>
            <person name="Serrano A."/>
            <person name="Linde D."/>
            <person name="Babiker R."/>
            <person name="Drula E."/>
            <person name="Ayuso-Fernandez I."/>
            <person name="Pacheco R."/>
            <person name="Padilla G."/>
            <person name="Ferreira P."/>
            <person name="Barriuso J."/>
            <person name="Kellner H."/>
            <person name="Castanera R."/>
            <person name="Alfaro M."/>
            <person name="Ramirez L."/>
            <person name="Pisabarro A.G."/>
            <person name="Kuo A."/>
            <person name="Tritt A."/>
            <person name="Lipzen A."/>
            <person name="He G."/>
            <person name="Yan M."/>
            <person name="Ng V."/>
            <person name="Cullen D."/>
            <person name="Martin F."/>
            <person name="Rosso M.-N."/>
            <person name="Henrissat B."/>
            <person name="Hibbett D."/>
            <person name="Martinez A.T."/>
            <person name="Grigoriev I.V."/>
        </authorList>
    </citation>
    <scope>NUCLEOTIDE SEQUENCE</scope>
    <source>
        <strain evidence="8">AH 44721</strain>
    </source>
</reference>
<comment type="subcellular location">
    <subcellularLocation>
        <location evidence="1">Nucleus</location>
        <location evidence="1">Nucleolus</location>
    </subcellularLocation>
    <subcellularLocation>
        <location evidence="2">Nucleus</location>
        <location evidence="2">Nucleoplasm</location>
    </subcellularLocation>
</comment>
<name>A0A9P5TSQ0_GYMJU</name>
<dbReference type="GO" id="GO:0000027">
    <property type="term" value="P:ribosomal large subunit assembly"/>
    <property type="evidence" value="ECO:0007669"/>
    <property type="project" value="TreeGrafter"/>
</dbReference>
<dbReference type="AlphaFoldDB" id="A0A9P5TSQ0"/>
<evidence type="ECO:0000256" key="4">
    <source>
        <dbReference type="ARBA" id="ARBA00018339"/>
    </source>
</evidence>
<evidence type="ECO:0000256" key="3">
    <source>
        <dbReference type="ARBA" id="ARBA00008838"/>
    </source>
</evidence>
<comment type="caution">
    <text evidence="8">The sequence shown here is derived from an EMBL/GenBank/DDBJ whole genome shotgun (WGS) entry which is preliminary data.</text>
</comment>
<feature type="compositionally biased region" description="Acidic residues" evidence="7">
    <location>
        <begin position="288"/>
        <end position="298"/>
    </location>
</feature>
<accession>A0A9P5TSQ0</accession>
<evidence type="ECO:0000256" key="5">
    <source>
        <dbReference type="ARBA" id="ARBA00022517"/>
    </source>
</evidence>
<evidence type="ECO:0000256" key="2">
    <source>
        <dbReference type="ARBA" id="ARBA00004642"/>
    </source>
</evidence>
<feature type="compositionally biased region" description="Basic and acidic residues" evidence="7">
    <location>
        <begin position="1"/>
        <end position="11"/>
    </location>
</feature>
<evidence type="ECO:0000256" key="1">
    <source>
        <dbReference type="ARBA" id="ARBA00004604"/>
    </source>
</evidence>
<dbReference type="PIRSF" id="PIRSF017302">
    <property type="entry name" value="Gltscr2"/>
    <property type="match status" value="1"/>
</dbReference>
<keyword evidence="6" id="KW-0539">Nucleus</keyword>
<dbReference type="GO" id="GO:0005654">
    <property type="term" value="C:nucleoplasm"/>
    <property type="evidence" value="ECO:0007669"/>
    <property type="project" value="UniProtKB-SubCell"/>
</dbReference>
<dbReference type="GO" id="GO:0005730">
    <property type="term" value="C:nucleolus"/>
    <property type="evidence" value="ECO:0007669"/>
    <property type="project" value="UniProtKB-SubCell"/>
</dbReference>
<dbReference type="OrthoDB" id="5072at2759"/>
<gene>
    <name evidence="8" type="ORF">CPB84DRAFT_1627886</name>
</gene>
<dbReference type="PANTHER" id="PTHR14211">
    <property type="entry name" value="GLIOMA SUPPRESSOR CANDIDATE REGION GENE 2"/>
    <property type="match status" value="1"/>
</dbReference>
<comment type="similarity">
    <text evidence="3">Belongs to the NOP53 family.</text>
</comment>
<evidence type="ECO:0000313" key="9">
    <source>
        <dbReference type="Proteomes" id="UP000724874"/>
    </source>
</evidence>
<evidence type="ECO:0000256" key="7">
    <source>
        <dbReference type="SAM" id="MobiDB-lite"/>
    </source>
</evidence>
<keyword evidence="5" id="KW-0690">Ribosome biogenesis</keyword>
<feature type="region of interest" description="Disordered" evidence="7">
    <location>
        <begin position="1"/>
        <end position="37"/>
    </location>
</feature>
<dbReference type="GO" id="GO:0006364">
    <property type="term" value="P:rRNA processing"/>
    <property type="evidence" value="ECO:0007669"/>
    <property type="project" value="TreeGrafter"/>
</dbReference>
<feature type="non-terminal residue" evidence="8">
    <location>
        <position position="457"/>
    </location>
</feature>
<evidence type="ECO:0000256" key="6">
    <source>
        <dbReference type="ARBA" id="ARBA00023242"/>
    </source>
</evidence>
<feature type="region of interest" description="Disordered" evidence="7">
    <location>
        <begin position="288"/>
        <end position="316"/>
    </location>
</feature>
<proteinExistence type="inferred from homology"/>
<sequence length="457" mass="51380">SSVSKSKDQQKPKIARSEIGAPSQLNQSSRKGKKAWRKHVDIGEVEQTLEEMRAEERVTGTTIGKMKDTELFQIDTKGDDVVRKALPRFSTSQLTSTKILSQRSAVPAVISRVTSSSSSGKRKAVLSREEKERLMRIAKKPRKGPFNSILDPTEYAAGSGIVELSQAVKQSGSYDPWAENEDVEEEEVKDGMETVIKKPVKAPATARTRDLIDVPAILEPHQGTSYNPPVEAHQALLEKAVSVEEKRLKDADKLAEIKTKMENAKLTREEELEVPVAPAGMAIQEIQESEEAEEEEDVRDQHFSANRAPGRKTKAQRNKAARALAERRALAEKATRKHLLASINDAKTLHRSTLQQMTIKQKERELKNLALDEKLRKHGLAGKKLGKHKVPEGRIDVQLGEDLSESLRGLKPEGSLFHDRFQSLQQRALVEPRAPVIPRKRKHKIIEYEKHAWKRFE</sequence>
<dbReference type="EMBL" id="JADNYJ010000008">
    <property type="protein sequence ID" value="KAF8909788.1"/>
    <property type="molecule type" value="Genomic_DNA"/>
</dbReference>
<dbReference type="Pfam" id="PF07767">
    <property type="entry name" value="Nop53"/>
    <property type="match status" value="1"/>
</dbReference>
<evidence type="ECO:0000313" key="8">
    <source>
        <dbReference type="EMBL" id="KAF8909788.1"/>
    </source>
</evidence>
<dbReference type="InterPro" id="IPR011687">
    <property type="entry name" value="Nop53/GLTSCR2"/>
</dbReference>
<dbReference type="PANTHER" id="PTHR14211:SF7">
    <property type="entry name" value="RIBOSOME BIOGENESIS PROTEIN NOP53"/>
    <property type="match status" value="1"/>
</dbReference>
<organism evidence="8 9">
    <name type="scientific">Gymnopilus junonius</name>
    <name type="common">Spectacular rustgill mushroom</name>
    <name type="synonym">Gymnopilus spectabilis subsp. junonius</name>
    <dbReference type="NCBI Taxonomy" id="109634"/>
    <lineage>
        <taxon>Eukaryota</taxon>
        <taxon>Fungi</taxon>
        <taxon>Dikarya</taxon>
        <taxon>Basidiomycota</taxon>
        <taxon>Agaricomycotina</taxon>
        <taxon>Agaricomycetes</taxon>
        <taxon>Agaricomycetidae</taxon>
        <taxon>Agaricales</taxon>
        <taxon>Agaricineae</taxon>
        <taxon>Hymenogastraceae</taxon>
        <taxon>Gymnopilus</taxon>
    </lineage>
</organism>
<feature type="non-terminal residue" evidence="8">
    <location>
        <position position="1"/>
    </location>
</feature>
<keyword evidence="9" id="KW-1185">Reference proteome</keyword>
<dbReference type="Proteomes" id="UP000724874">
    <property type="component" value="Unassembled WGS sequence"/>
</dbReference>
<protein>
    <recommendedName>
        <fullName evidence="4">Ribosome biogenesis protein NOP53</fullName>
    </recommendedName>
</protein>
<dbReference type="GO" id="GO:0008097">
    <property type="term" value="F:5S rRNA binding"/>
    <property type="evidence" value="ECO:0007669"/>
    <property type="project" value="TreeGrafter"/>
</dbReference>